<dbReference type="AlphaFoldDB" id="A0A6J2VCV3"/>
<dbReference type="Proteomes" id="UP000504632">
    <property type="component" value="Chromosome 5"/>
</dbReference>
<name>A0A6J2VCV3_CHACN</name>
<evidence type="ECO:0000313" key="6">
    <source>
        <dbReference type="Proteomes" id="UP000504632"/>
    </source>
</evidence>
<evidence type="ECO:0000256" key="2">
    <source>
        <dbReference type="ARBA" id="ARBA00023136"/>
    </source>
</evidence>
<keyword evidence="4" id="KW-0732">Signal</keyword>
<evidence type="ECO:0000313" key="7">
    <source>
        <dbReference type="RefSeq" id="XP_030630665.1"/>
    </source>
</evidence>
<evidence type="ECO:0000256" key="1">
    <source>
        <dbReference type="ARBA" id="ARBA00004167"/>
    </source>
</evidence>
<accession>A0A6J2VCV3</accession>
<proteinExistence type="predicted"/>
<evidence type="ECO:0000256" key="3">
    <source>
        <dbReference type="ARBA" id="ARBA00023157"/>
    </source>
</evidence>
<dbReference type="PANTHER" id="PTHR13771">
    <property type="entry name" value="INTERCELLULAR ADHESION MOLECULE"/>
    <property type="match status" value="1"/>
</dbReference>
<organism evidence="6 7">
    <name type="scientific">Chanos chanos</name>
    <name type="common">Milkfish</name>
    <name type="synonym">Mugil chanos</name>
    <dbReference type="NCBI Taxonomy" id="29144"/>
    <lineage>
        <taxon>Eukaryota</taxon>
        <taxon>Metazoa</taxon>
        <taxon>Chordata</taxon>
        <taxon>Craniata</taxon>
        <taxon>Vertebrata</taxon>
        <taxon>Euteleostomi</taxon>
        <taxon>Actinopterygii</taxon>
        <taxon>Neopterygii</taxon>
        <taxon>Teleostei</taxon>
        <taxon>Ostariophysi</taxon>
        <taxon>Gonorynchiformes</taxon>
        <taxon>Chanidae</taxon>
        <taxon>Chanos</taxon>
    </lineage>
</organism>
<sequence length="218" mass="24487">MQAVSLFWILIVPTTAFRVKVSPQKAVRHVGDALKLTCTQTVCPDDQLTWGTATDIPLFGNLKDKEYVINNLTLGHNIRIYCKAFCQNEKGQGSAEIKVYPFPEGPEISGTEGLRVGEEKSINCSLRAVARDYKVDIEWLLGNKVLHRYTDLNKSDSEDTRNVYSVYKLNTSVQDNGETLTCRANLSLESNNRLVGESSRRLTVSCMLTVYISQLINY</sequence>
<dbReference type="GO" id="GO:0005886">
    <property type="term" value="C:plasma membrane"/>
    <property type="evidence" value="ECO:0007669"/>
    <property type="project" value="TreeGrafter"/>
</dbReference>
<feature type="domain" description="Ig-like" evidence="5">
    <location>
        <begin position="106"/>
        <end position="203"/>
    </location>
</feature>
<dbReference type="RefSeq" id="XP_030630665.1">
    <property type="nucleotide sequence ID" value="XM_030774805.1"/>
</dbReference>
<dbReference type="InParanoid" id="A0A6J2VCV3"/>
<dbReference type="SUPFAM" id="SSF48726">
    <property type="entry name" value="Immunoglobulin"/>
    <property type="match status" value="2"/>
</dbReference>
<dbReference type="GeneID" id="115812323"/>
<dbReference type="InterPro" id="IPR047012">
    <property type="entry name" value="ICAM_VCAM"/>
</dbReference>
<comment type="subcellular location">
    <subcellularLocation>
        <location evidence="1">Membrane</location>
        <topology evidence="1">Single-pass membrane protein</topology>
    </subcellularLocation>
</comment>
<keyword evidence="3" id="KW-1015">Disulfide bond</keyword>
<dbReference type="GO" id="GO:0007155">
    <property type="term" value="P:cell adhesion"/>
    <property type="evidence" value="ECO:0007669"/>
    <property type="project" value="InterPro"/>
</dbReference>
<keyword evidence="2" id="KW-0472">Membrane</keyword>
<dbReference type="GO" id="GO:0005178">
    <property type="term" value="F:integrin binding"/>
    <property type="evidence" value="ECO:0007669"/>
    <property type="project" value="InterPro"/>
</dbReference>
<dbReference type="InterPro" id="IPR003599">
    <property type="entry name" value="Ig_sub"/>
</dbReference>
<keyword evidence="6" id="KW-1185">Reference proteome</keyword>
<dbReference type="PANTHER" id="PTHR13771:SF14">
    <property type="entry name" value="VASCULAR CELL ADHESION PROTEIN 1"/>
    <property type="match status" value="1"/>
</dbReference>
<dbReference type="InterPro" id="IPR013162">
    <property type="entry name" value="CD80_C2-set"/>
</dbReference>
<dbReference type="PROSITE" id="PS50835">
    <property type="entry name" value="IG_LIKE"/>
    <property type="match status" value="1"/>
</dbReference>
<dbReference type="InterPro" id="IPR036179">
    <property type="entry name" value="Ig-like_dom_sf"/>
</dbReference>
<evidence type="ECO:0000256" key="4">
    <source>
        <dbReference type="SAM" id="SignalP"/>
    </source>
</evidence>
<dbReference type="Pfam" id="PF03921">
    <property type="entry name" value="ICAM_N"/>
    <property type="match status" value="1"/>
</dbReference>
<dbReference type="OrthoDB" id="10045578at2759"/>
<dbReference type="Gene3D" id="2.60.40.10">
    <property type="entry name" value="Immunoglobulins"/>
    <property type="match status" value="2"/>
</dbReference>
<dbReference type="InterPro" id="IPR013783">
    <property type="entry name" value="Ig-like_fold"/>
</dbReference>
<evidence type="ECO:0000259" key="5">
    <source>
        <dbReference type="PROSITE" id="PS50835"/>
    </source>
</evidence>
<dbReference type="SMART" id="SM00409">
    <property type="entry name" value="IG"/>
    <property type="match status" value="2"/>
</dbReference>
<feature type="signal peptide" evidence="4">
    <location>
        <begin position="1"/>
        <end position="16"/>
    </location>
</feature>
<dbReference type="InterPro" id="IPR007110">
    <property type="entry name" value="Ig-like_dom"/>
</dbReference>
<reference evidence="7" key="1">
    <citation type="submission" date="2025-08" db="UniProtKB">
        <authorList>
            <consortium name="RefSeq"/>
        </authorList>
    </citation>
    <scope>IDENTIFICATION</scope>
</reference>
<protein>
    <submittedName>
        <fullName evidence="7">Vascular cell adhesion protein 1</fullName>
    </submittedName>
</protein>
<dbReference type="InterPro" id="IPR013768">
    <property type="entry name" value="ICAM_N"/>
</dbReference>
<feature type="chain" id="PRO_5027120362" evidence="4">
    <location>
        <begin position="17"/>
        <end position="218"/>
    </location>
</feature>
<gene>
    <name evidence="7" type="primary">vcam1a</name>
</gene>
<dbReference type="CTD" id="100001105"/>
<dbReference type="Pfam" id="PF08205">
    <property type="entry name" value="C2-set_2"/>
    <property type="match status" value="1"/>
</dbReference>